<dbReference type="GO" id="GO:0039694">
    <property type="term" value="P:viral RNA genome replication"/>
    <property type="evidence" value="ECO:0007669"/>
    <property type="project" value="InterPro"/>
</dbReference>
<keyword evidence="5 8" id="KW-0547">Nucleotide-binding</keyword>
<dbReference type="GO" id="GO:0075523">
    <property type="term" value="P:viral translational frameshifting"/>
    <property type="evidence" value="ECO:0007669"/>
    <property type="project" value="UniProtKB-KW"/>
</dbReference>
<evidence type="ECO:0000256" key="4">
    <source>
        <dbReference type="ARBA" id="ARBA00022695"/>
    </source>
</evidence>
<dbReference type="GO" id="GO:0003723">
    <property type="term" value="F:RNA binding"/>
    <property type="evidence" value="ECO:0007669"/>
    <property type="project" value="InterPro"/>
</dbReference>
<dbReference type="InterPro" id="IPR043502">
    <property type="entry name" value="DNA/RNA_pol_sf"/>
</dbReference>
<organismHost>
    <name type="scientific">Avena byzantina</name>
    <dbReference type="NCBI Taxonomy" id="146531"/>
</organismHost>
<reference evidence="10" key="2">
    <citation type="journal article" date="2011" name="PLoS ONE">
        <title>Dynamics of molecular evolution and phylogeography of Barley yellow dwarf virus-PAV.</title>
        <authorList>
            <person name="Wu B."/>
            <person name="Blanchard-Letort A."/>
            <person name="Liu Y."/>
            <person name="Zhou G."/>
            <person name="Wang X."/>
            <person name="Elena S.F."/>
        </authorList>
    </citation>
    <scope>NUCLEOTIDE SEQUENCE</scope>
    <source>
        <strain evidence="10">05ZZ10</strain>
    </source>
</reference>
<keyword evidence="6" id="KW-0688">Ribosomal frameshifting</keyword>
<keyword evidence="3 8" id="KW-0808">Transferase</keyword>
<dbReference type="Pfam" id="PF08467">
    <property type="entry name" value="Luteo_P1-P2"/>
    <property type="match status" value="1"/>
</dbReference>
<accession>B0FKV8</accession>
<dbReference type="SUPFAM" id="SSF56672">
    <property type="entry name" value="DNA/RNA polymerases"/>
    <property type="match status" value="1"/>
</dbReference>
<organismHost>
    <name type="scientific">Lolium multiflorum</name>
    <name type="common">Italian ryegrass</name>
    <name type="synonym">Lolium perenne subsp. multiflorum</name>
    <dbReference type="NCBI Taxonomy" id="4521"/>
</organismHost>
<dbReference type="PROSITE" id="PS50507">
    <property type="entry name" value="RDRP_SSRNA_POS"/>
    <property type="match status" value="1"/>
</dbReference>
<evidence type="ECO:0000256" key="2">
    <source>
        <dbReference type="ARBA" id="ARBA00022484"/>
    </source>
</evidence>
<proteinExistence type="predicted"/>
<evidence type="ECO:0000259" key="9">
    <source>
        <dbReference type="PROSITE" id="PS50507"/>
    </source>
</evidence>
<dbReference type="GO" id="GO:0003968">
    <property type="term" value="F:RNA-directed RNA polymerase activity"/>
    <property type="evidence" value="ECO:0007669"/>
    <property type="project" value="UniProtKB-KW"/>
</dbReference>
<organismHost>
    <name type="scientific">Hordeum vulgare</name>
    <name type="common">Barley</name>
    <dbReference type="NCBI Taxonomy" id="4513"/>
</organismHost>
<sequence length="867" mass="98534">MFFEILIGASAKAVKDFISHCYSRLKSIYYSFKRWLMEISGQFKAHDAFVNMCFGHMADIEDFEAELAEEFAEREDEVEEARSLLKLLVAQKSKSGVTEAWNDFFLKSRGGVYAPLSCEPTKQELEVKSEKLERLLDEQHQFEMRAAKKYIKEKGRGFINCWNDLRSRLRLVKDVKDEAKDNAKAAAKIGAEMFAPVDVQDLYSFTEVKKVETGLTKEVVKEVNGEETKRLEPILEEVRSIKDTAEARDAASTWITETVKLKNSTLNADELSLATIARYVENVGDKFKLDIASKSYLKQCATMSVPIPTTKDIKMKMVLQSPEARARRERMDVLDSVGFLEGLCTASGFESPFPILGLPEIAVTDGARLRKVSCNIRYLSQTHLGLVYKAPNASLHNALVAVERRVFTVGKGDSAIYPPHPEYDIFLETMGYFAESIVNKVGYCKTYTPQQLALSYSAGKRAQYFKAIESLKKEPYQMKDSNVQAFLKKEKHWMTKAIAPRLICPRSKRYNIILGTRLKFNEKKIMHAIDGMFGSPTVLSGYDSFTQGRIIASKWQKFASPVAIGVDASRFDQHVSEQALKWEHGIYNGIFGDNELALALEHQLVNNIKMFVEDKMLTFKVKGHRMSGDINTSMGNKLIMCGMMHAYFKKLGVEAELCNNGDDCVIITERTNEHLFSGMYDHFLKYGFNMVTETPVYELGELEFCQSKPVRIGGNYRMVRRPDCIGKDSNTLLSMRNQSDVKSYMSAVAQCGLVLNAGVPILESFYRCLYRSSGYKKVSEEYIKNVISYGTDERLQGRRTFKETPITTDNRMSYWESFGVDPKIQQLVERYYDNLKVSAQLQSVKVTTPHLQSILLSIPENNSHNEY</sequence>
<organismHost>
    <name type="scientific">Secale cereale</name>
    <name type="common">Rye</name>
    <dbReference type="NCBI Taxonomy" id="4550"/>
</organismHost>
<keyword evidence="4 8" id="KW-0548">Nucleotidyltransferase</keyword>
<organismHost>
    <name type="scientific">Avena sativa</name>
    <name type="common">Oat</name>
    <dbReference type="NCBI Taxonomy" id="4498"/>
</organismHost>
<organismHost>
    <name type="scientific">Oryza sativa</name>
    <name type="common">Rice</name>
    <dbReference type="NCBI Taxonomy" id="4530"/>
</organismHost>
<organismHost>
    <name type="scientific">Triticum aestivum</name>
    <name type="common">Wheat</name>
    <dbReference type="NCBI Taxonomy" id="4565"/>
</organismHost>
<dbReference type="CDD" id="cd23233">
    <property type="entry name" value="Luteovirus_RdRp"/>
    <property type="match status" value="1"/>
</dbReference>
<dbReference type="InterPro" id="IPR013674">
    <property type="entry name" value="Luteo_Rpol_P1-P2"/>
</dbReference>
<protein>
    <recommendedName>
        <fullName evidence="1 8">RNA-directed RNA polymerase</fullName>
        <ecNumber evidence="1 8">2.7.7.48</ecNumber>
    </recommendedName>
</protein>
<evidence type="ECO:0000256" key="6">
    <source>
        <dbReference type="ARBA" id="ARBA00022758"/>
    </source>
</evidence>
<keyword evidence="7 8" id="KW-0693">Viral RNA replication</keyword>
<dbReference type="InterPro" id="IPR043128">
    <property type="entry name" value="Rev_trsase/Diguanyl_cyclase"/>
</dbReference>
<dbReference type="Pfam" id="PF00998">
    <property type="entry name" value="RdRP_3"/>
    <property type="match status" value="1"/>
</dbReference>
<keyword evidence="2 8" id="KW-0696">RNA-directed RNA polymerase</keyword>
<dbReference type="Gene3D" id="3.30.70.270">
    <property type="match status" value="1"/>
</dbReference>
<evidence type="ECO:0000256" key="3">
    <source>
        <dbReference type="ARBA" id="ARBA00022679"/>
    </source>
</evidence>
<name>B0FKV8_BYDVP</name>
<comment type="catalytic activity">
    <reaction evidence="8">
        <text>RNA(n) + a ribonucleoside 5'-triphosphate = RNA(n+1) + diphosphate</text>
        <dbReference type="Rhea" id="RHEA:21248"/>
        <dbReference type="Rhea" id="RHEA-COMP:14527"/>
        <dbReference type="Rhea" id="RHEA-COMP:17342"/>
        <dbReference type="ChEBI" id="CHEBI:33019"/>
        <dbReference type="ChEBI" id="CHEBI:61557"/>
        <dbReference type="ChEBI" id="CHEBI:140395"/>
        <dbReference type="EC" id="2.7.7.48"/>
    </reaction>
</comment>
<dbReference type="InterPro" id="IPR007094">
    <property type="entry name" value="RNA-dir_pol_PSvirus"/>
</dbReference>
<evidence type="ECO:0000256" key="8">
    <source>
        <dbReference type="RuleBase" id="RU363062"/>
    </source>
</evidence>
<reference evidence="10" key="1">
    <citation type="submission" date="2007-12" db="EMBL/GenBank/DDBJ databases">
        <title>Population genetic diversity of BYDV-PAV from China.</title>
        <authorList>
            <person name="Liu S."/>
            <person name="Wang X."/>
            <person name="Liu Y."/>
            <person name="Zhou G."/>
        </authorList>
    </citation>
    <scope>NUCLEOTIDE SEQUENCE</scope>
    <source>
        <strain evidence="10">05ZZ10</strain>
    </source>
</reference>
<evidence type="ECO:0000256" key="7">
    <source>
        <dbReference type="ARBA" id="ARBA00022953"/>
    </source>
</evidence>
<dbReference type="EMBL" id="EU332325">
    <property type="protein sequence ID" value="ABY73649.1"/>
    <property type="molecule type" value="Genomic_RNA"/>
</dbReference>
<evidence type="ECO:0000313" key="10">
    <source>
        <dbReference type="EMBL" id="ABY73649.1"/>
    </source>
</evidence>
<dbReference type="EC" id="2.7.7.48" evidence="1 8"/>
<feature type="domain" description="RdRp catalytic" evidence="9">
    <location>
        <begin position="561"/>
        <end position="676"/>
    </location>
</feature>
<evidence type="ECO:0000256" key="5">
    <source>
        <dbReference type="ARBA" id="ARBA00022741"/>
    </source>
</evidence>
<organismHost>
    <name type="scientific">Zea mays</name>
    <name type="common">Maize</name>
    <dbReference type="NCBI Taxonomy" id="4577"/>
</organismHost>
<evidence type="ECO:0000256" key="1">
    <source>
        <dbReference type="ARBA" id="ARBA00012494"/>
    </source>
</evidence>
<dbReference type="InterPro" id="IPR002166">
    <property type="entry name" value="RNA_pol_HCV"/>
</dbReference>
<organismHost>
    <name type="scientific">Lolium perenne</name>
    <name type="common">Perennial ryegrass</name>
    <dbReference type="NCBI Taxonomy" id="4522"/>
</organismHost>
<organism evidence="10">
    <name type="scientific">Barley yellow dwarf virus (isolate PAV)</name>
    <name type="common">BYDV</name>
    <dbReference type="NCBI Taxonomy" id="2169986"/>
    <lineage>
        <taxon>Viruses</taxon>
        <taxon>Riboviria</taxon>
        <taxon>Orthornavirae</taxon>
        <taxon>Kitrinoviricota</taxon>
        <taxon>Tolucaviricetes</taxon>
        <taxon>Tolivirales</taxon>
        <taxon>Tombusviridae</taxon>
        <taxon>Regressovirinae</taxon>
        <taxon>Luteovirus</taxon>
        <taxon>Luteovirus pavhordei</taxon>
    </lineage>
</organism>
<dbReference type="GO" id="GO:0000166">
    <property type="term" value="F:nucleotide binding"/>
    <property type="evidence" value="ECO:0007669"/>
    <property type="project" value="UniProtKB-KW"/>
</dbReference>